<organism evidence="1 2">
    <name type="scientific">Brachybacterium ginsengisoli</name>
    <dbReference type="NCBI Taxonomy" id="1331682"/>
    <lineage>
        <taxon>Bacteria</taxon>
        <taxon>Bacillati</taxon>
        <taxon>Actinomycetota</taxon>
        <taxon>Actinomycetes</taxon>
        <taxon>Micrococcales</taxon>
        <taxon>Dermabacteraceae</taxon>
        <taxon>Brachybacterium</taxon>
    </lineage>
</organism>
<dbReference type="PANTHER" id="PTHR36849">
    <property type="entry name" value="CYTOPLASMIC PROTEIN-RELATED"/>
    <property type="match status" value="1"/>
</dbReference>
<evidence type="ECO:0000313" key="2">
    <source>
        <dbReference type="Proteomes" id="UP000217889"/>
    </source>
</evidence>
<dbReference type="Proteomes" id="UP000217889">
    <property type="component" value="Chromosome"/>
</dbReference>
<dbReference type="RefSeq" id="WP_096798772.1">
    <property type="nucleotide sequence ID" value="NZ_CP023564.1"/>
</dbReference>
<reference evidence="1 2" key="1">
    <citation type="journal article" date="2014" name="Int. J. Syst. Evol. Microbiol.">
        <title>Brachybacterium ginsengisoli sp. nov., isolated from soil of a ginseng field.</title>
        <authorList>
            <person name="Hoang V.A."/>
            <person name="Kim Y.J."/>
            <person name="Nguyen N.L."/>
            <person name="Yang D.C."/>
        </authorList>
    </citation>
    <scope>NUCLEOTIDE SEQUENCE [LARGE SCALE GENOMIC DNA]</scope>
    <source>
        <strain evidence="1 2">DCY80</strain>
    </source>
</reference>
<accession>A0A291GVS6</accession>
<keyword evidence="2" id="KW-1185">Reference proteome</keyword>
<dbReference type="OrthoDB" id="9790745at2"/>
<dbReference type="InterPro" id="IPR052552">
    <property type="entry name" value="YeaO-like"/>
</dbReference>
<evidence type="ECO:0000313" key="1">
    <source>
        <dbReference type="EMBL" id="ATG54303.1"/>
    </source>
</evidence>
<protein>
    <submittedName>
        <fullName evidence="1">Histidine phosphatase family protein</fullName>
    </submittedName>
</protein>
<dbReference type="AlphaFoldDB" id="A0A291GVS6"/>
<dbReference type="KEGG" id="bgg:CFK41_05570"/>
<proteinExistence type="predicted"/>
<gene>
    <name evidence="1" type="ORF">CFK41_05570</name>
</gene>
<sequence>MTALRIDLVRVHDVLDDDGSDPAEHRVLVDRLWPRGIRKERLQHDEWAKEAAPSTDLRKAFHGGELDVEEFAEHYRRELERSGAAQTLRESALDAGATRLVLLFAAKDIEHNHAQVLRDAVAEAGR</sequence>
<dbReference type="EMBL" id="CP023564">
    <property type="protein sequence ID" value="ATG54303.1"/>
    <property type="molecule type" value="Genomic_DNA"/>
</dbReference>
<dbReference type="Pfam" id="PF22752">
    <property type="entry name" value="DUF488-N3i"/>
    <property type="match status" value="1"/>
</dbReference>
<dbReference type="PANTHER" id="PTHR36849:SF1">
    <property type="entry name" value="CYTOPLASMIC PROTEIN"/>
    <property type="match status" value="1"/>
</dbReference>
<name>A0A291GVS6_9MICO</name>